<protein>
    <submittedName>
        <fullName evidence="5">Uncharacterized protein</fullName>
    </submittedName>
</protein>
<evidence type="ECO:0000313" key="5">
    <source>
        <dbReference type="EMBL" id="KAG2402410.1"/>
    </source>
</evidence>
<gene>
    <name evidence="5" type="ORF">HKW66_Vig0236070</name>
</gene>
<dbReference type="PANTHER" id="PTHR33669">
    <property type="entry name" value="PROTEIN NEGATIVE REGULATOR OF RESISTANCE"/>
    <property type="match status" value="1"/>
</dbReference>
<sequence length="132" mass="15432">MAEGWEWLEESRMEGGRRKRKMAREEESEEEQMEKFFALIKSTKEARDQLSKQKEEEKAKGVWKPSFEPEDFMDDQELVKINFKDGPARSGKETEQDPPHKESAEPTTEPHSRNQNGNNNKPTHDLDLNLSL</sequence>
<dbReference type="EMBL" id="JABFOF010000003">
    <property type="protein sequence ID" value="KAG2402410.1"/>
    <property type="molecule type" value="Genomic_DNA"/>
</dbReference>
<keyword evidence="3" id="KW-0539">Nucleus</keyword>
<comment type="similarity">
    <text evidence="2">Belongs to the NPR1-interactor family.</text>
</comment>
<dbReference type="Proteomes" id="UP000743370">
    <property type="component" value="Unassembled WGS sequence"/>
</dbReference>
<accession>A0A8T0KQH7</accession>
<name>A0A8T0KQH7_PHAAN</name>
<feature type="compositionally biased region" description="Basic and acidic residues" evidence="4">
    <location>
        <begin position="42"/>
        <end position="60"/>
    </location>
</feature>
<comment type="subcellular location">
    <subcellularLocation>
        <location evidence="1">Nucleus</location>
    </subcellularLocation>
</comment>
<proteinExistence type="inferred from homology"/>
<evidence type="ECO:0000313" key="6">
    <source>
        <dbReference type="Proteomes" id="UP000743370"/>
    </source>
</evidence>
<evidence type="ECO:0000256" key="3">
    <source>
        <dbReference type="ARBA" id="ARBA00023242"/>
    </source>
</evidence>
<reference evidence="5 6" key="1">
    <citation type="submission" date="2020-05" db="EMBL/GenBank/DDBJ databases">
        <title>Vigna angularis (adzuki bean) Var. LongXiaoDou No. 4 denovo assembly.</title>
        <authorList>
            <person name="Xiang H."/>
        </authorList>
    </citation>
    <scope>NUCLEOTIDE SEQUENCE [LARGE SCALE GENOMIC DNA]</scope>
    <source>
        <tissue evidence="5">Leaf</tissue>
    </source>
</reference>
<feature type="compositionally biased region" description="Basic and acidic residues" evidence="4">
    <location>
        <begin position="82"/>
        <end position="112"/>
    </location>
</feature>
<comment type="caution">
    <text evidence="5">The sequence shown here is derived from an EMBL/GenBank/DDBJ whole genome shotgun (WGS) entry which is preliminary data.</text>
</comment>
<dbReference type="Pfam" id="PF15699">
    <property type="entry name" value="NPR1_interact"/>
    <property type="match status" value="1"/>
</dbReference>
<evidence type="ECO:0000256" key="2">
    <source>
        <dbReference type="ARBA" id="ARBA00009937"/>
    </source>
</evidence>
<dbReference type="GO" id="GO:0010112">
    <property type="term" value="P:regulation of systemic acquired resistance"/>
    <property type="evidence" value="ECO:0007669"/>
    <property type="project" value="InterPro"/>
</dbReference>
<dbReference type="PANTHER" id="PTHR33669:SF26">
    <property type="entry name" value="PROTEIN NIM1-INTERACTING 3"/>
    <property type="match status" value="1"/>
</dbReference>
<feature type="region of interest" description="Disordered" evidence="4">
    <location>
        <begin position="1"/>
        <end position="132"/>
    </location>
</feature>
<organism evidence="5 6">
    <name type="scientific">Phaseolus angularis</name>
    <name type="common">Azuki bean</name>
    <name type="synonym">Vigna angularis</name>
    <dbReference type="NCBI Taxonomy" id="3914"/>
    <lineage>
        <taxon>Eukaryota</taxon>
        <taxon>Viridiplantae</taxon>
        <taxon>Streptophyta</taxon>
        <taxon>Embryophyta</taxon>
        <taxon>Tracheophyta</taxon>
        <taxon>Spermatophyta</taxon>
        <taxon>Magnoliopsida</taxon>
        <taxon>eudicotyledons</taxon>
        <taxon>Gunneridae</taxon>
        <taxon>Pentapetalae</taxon>
        <taxon>rosids</taxon>
        <taxon>fabids</taxon>
        <taxon>Fabales</taxon>
        <taxon>Fabaceae</taxon>
        <taxon>Papilionoideae</taxon>
        <taxon>50 kb inversion clade</taxon>
        <taxon>NPAAA clade</taxon>
        <taxon>indigoferoid/millettioid clade</taxon>
        <taxon>Phaseoleae</taxon>
        <taxon>Vigna</taxon>
    </lineage>
</organism>
<dbReference type="InterPro" id="IPR031425">
    <property type="entry name" value="NPR1/NH1-interacting"/>
</dbReference>
<evidence type="ECO:0000256" key="1">
    <source>
        <dbReference type="ARBA" id="ARBA00004123"/>
    </source>
</evidence>
<feature type="compositionally biased region" description="Basic and acidic residues" evidence="4">
    <location>
        <begin position="122"/>
        <end position="132"/>
    </location>
</feature>
<dbReference type="GO" id="GO:0005634">
    <property type="term" value="C:nucleus"/>
    <property type="evidence" value="ECO:0007669"/>
    <property type="project" value="UniProtKB-SubCell"/>
</dbReference>
<dbReference type="AlphaFoldDB" id="A0A8T0KQH7"/>
<evidence type="ECO:0000256" key="4">
    <source>
        <dbReference type="SAM" id="MobiDB-lite"/>
    </source>
</evidence>